<keyword evidence="4 10" id="KW-0072">Autophagy</keyword>
<dbReference type="GO" id="GO:0005776">
    <property type="term" value="C:autophagosome"/>
    <property type="evidence" value="ECO:0007669"/>
    <property type="project" value="UniProtKB-SubCell"/>
</dbReference>
<keyword evidence="7" id="KW-0968">Cytoplasmic vesicle</keyword>
<evidence type="ECO:0000256" key="5">
    <source>
        <dbReference type="ARBA" id="ARBA00023136"/>
    </source>
</evidence>
<evidence type="ECO:0000256" key="8">
    <source>
        <dbReference type="ARBA" id="ARBA00037868"/>
    </source>
</evidence>
<evidence type="ECO:0000256" key="6">
    <source>
        <dbReference type="ARBA" id="ARBA00023288"/>
    </source>
</evidence>
<dbReference type="AlphaFoldDB" id="A0AA89BWU4"/>
<dbReference type="SUPFAM" id="SSF54236">
    <property type="entry name" value="Ubiquitin-like"/>
    <property type="match status" value="1"/>
</dbReference>
<keyword evidence="3" id="KW-0963">Cytoplasm</keyword>
<comment type="similarity">
    <text evidence="2 10">Belongs to the ATG8 family.</text>
</comment>
<protein>
    <recommendedName>
        <fullName evidence="13">Microtubule-associated proteins 1A/1B light chain 3C</fullName>
    </recommendedName>
</protein>
<reference evidence="11" key="1">
    <citation type="submission" date="2019-08" db="EMBL/GenBank/DDBJ databases">
        <title>The improved chromosome-level genome for the pearl oyster Pinctada fucata martensii using PacBio sequencing and Hi-C.</title>
        <authorList>
            <person name="Zheng Z."/>
        </authorList>
    </citation>
    <scope>NUCLEOTIDE SEQUENCE</scope>
    <source>
        <strain evidence="11">ZZ-2019</strain>
        <tissue evidence="11">Adductor muscle</tissue>
    </source>
</reference>
<keyword evidence="6 9" id="KW-0449">Lipoprotein</keyword>
<accession>A0AA89BWU4</accession>
<dbReference type="Pfam" id="PF02991">
    <property type="entry name" value="ATG8"/>
    <property type="match status" value="1"/>
</dbReference>
<dbReference type="GO" id="GO:0006950">
    <property type="term" value="P:response to stress"/>
    <property type="evidence" value="ECO:0007669"/>
    <property type="project" value="UniProtKB-ARBA"/>
</dbReference>
<evidence type="ECO:0000256" key="1">
    <source>
        <dbReference type="ARBA" id="ARBA00004419"/>
    </source>
</evidence>
<evidence type="ECO:0000313" key="12">
    <source>
        <dbReference type="Proteomes" id="UP001186944"/>
    </source>
</evidence>
<dbReference type="Proteomes" id="UP001186944">
    <property type="component" value="Unassembled WGS sequence"/>
</dbReference>
<dbReference type="EMBL" id="VSWD01000009">
    <property type="protein sequence ID" value="KAK3093668.1"/>
    <property type="molecule type" value="Genomic_DNA"/>
</dbReference>
<comment type="subcellular location">
    <subcellularLocation>
        <location evidence="1">Cytoplasmic vesicle</location>
        <location evidence="1">Autophagosome</location>
    </subcellularLocation>
    <subcellularLocation>
        <location evidence="8">Endomembrane system</location>
        <topology evidence="8">Lipid-anchor</topology>
    </subcellularLocation>
</comment>
<organism evidence="11 12">
    <name type="scientific">Pinctada imbricata</name>
    <name type="common">Atlantic pearl-oyster</name>
    <name type="synonym">Pinctada martensii</name>
    <dbReference type="NCBI Taxonomy" id="66713"/>
    <lineage>
        <taxon>Eukaryota</taxon>
        <taxon>Metazoa</taxon>
        <taxon>Spiralia</taxon>
        <taxon>Lophotrochozoa</taxon>
        <taxon>Mollusca</taxon>
        <taxon>Bivalvia</taxon>
        <taxon>Autobranchia</taxon>
        <taxon>Pteriomorphia</taxon>
        <taxon>Pterioida</taxon>
        <taxon>Pterioidea</taxon>
        <taxon>Pteriidae</taxon>
        <taxon>Pinctada</taxon>
    </lineage>
</organism>
<evidence type="ECO:0000256" key="10">
    <source>
        <dbReference type="RuleBase" id="RU004384"/>
    </source>
</evidence>
<name>A0AA89BWU4_PINIB</name>
<evidence type="ECO:0008006" key="13">
    <source>
        <dbReference type="Google" id="ProtNLM"/>
    </source>
</evidence>
<feature type="lipid moiety-binding region" description="Phosphatidylserine amidated glycine; alternate" evidence="9">
    <location>
        <position position="146"/>
    </location>
</feature>
<sequence>MSSGGGGITLCWTLSVTTYLVELDDSTSVLKKGTVNDIFATRKEEVVGIRTKFPTKVPLIVERYHKEQQLPILDKTKFLVPQELTMSQFASIIRNRMSLNANQAFYLIINNKSISSMSVTIAELYRDEKDEDGFLYMTYASQEMFGAL</sequence>
<gene>
    <name evidence="11" type="ORF">FSP39_018708</name>
</gene>
<evidence type="ECO:0000256" key="3">
    <source>
        <dbReference type="ARBA" id="ARBA00022490"/>
    </source>
</evidence>
<evidence type="ECO:0000256" key="7">
    <source>
        <dbReference type="ARBA" id="ARBA00023329"/>
    </source>
</evidence>
<evidence type="ECO:0000256" key="4">
    <source>
        <dbReference type="ARBA" id="ARBA00023006"/>
    </source>
</evidence>
<dbReference type="PANTHER" id="PTHR10969">
    <property type="entry name" value="MICROTUBULE-ASSOCIATED PROTEINS 1A/1B LIGHT CHAIN 3-RELATED"/>
    <property type="match status" value="1"/>
</dbReference>
<keyword evidence="12" id="KW-1185">Reference proteome</keyword>
<dbReference type="InterPro" id="IPR029071">
    <property type="entry name" value="Ubiquitin-like_domsf"/>
</dbReference>
<evidence type="ECO:0000256" key="9">
    <source>
        <dbReference type="PIRSR" id="PIRSR604241-50"/>
    </source>
</evidence>
<dbReference type="InterPro" id="IPR004241">
    <property type="entry name" value="Atg8-like"/>
</dbReference>
<proteinExistence type="inferred from homology"/>
<dbReference type="Gene3D" id="3.10.20.90">
    <property type="entry name" value="Phosphatidylinositol 3-kinase Catalytic Subunit, Chain A, domain 1"/>
    <property type="match status" value="1"/>
</dbReference>
<evidence type="ECO:0000256" key="2">
    <source>
        <dbReference type="ARBA" id="ARBA00007293"/>
    </source>
</evidence>
<evidence type="ECO:0000313" key="11">
    <source>
        <dbReference type="EMBL" id="KAK3093668.1"/>
    </source>
</evidence>
<dbReference type="CDD" id="cd17236">
    <property type="entry name" value="Ubl_ATG8_MAP1LC3C"/>
    <property type="match status" value="1"/>
</dbReference>
<keyword evidence="5" id="KW-0472">Membrane</keyword>
<comment type="caution">
    <text evidence="11">The sequence shown here is derived from an EMBL/GenBank/DDBJ whole genome shotgun (WGS) entry which is preliminary data.</text>
</comment>
<dbReference type="GO" id="GO:0031410">
    <property type="term" value="C:cytoplasmic vesicle"/>
    <property type="evidence" value="ECO:0007669"/>
    <property type="project" value="UniProtKB-KW"/>
</dbReference>
<dbReference type="FunFam" id="3.10.20.90:FF:000149">
    <property type="entry name" value="microtubule-associated proteins 1A/1B light chain 3C"/>
    <property type="match status" value="1"/>
</dbReference>
<dbReference type="GO" id="GO:0016236">
    <property type="term" value="P:macroautophagy"/>
    <property type="evidence" value="ECO:0007669"/>
    <property type="project" value="UniProtKB-ARBA"/>
</dbReference>
<dbReference type="GO" id="GO:0012505">
    <property type="term" value="C:endomembrane system"/>
    <property type="evidence" value="ECO:0007669"/>
    <property type="project" value="UniProtKB-SubCell"/>
</dbReference>
<dbReference type="InterPro" id="IPR027731">
    <property type="entry name" value="MAP1A/MAP1B_LC3C"/>
</dbReference>